<accession>A0ABQ8GQU5</accession>
<gene>
    <name evidence="2" type="ORF">B0J12DRAFT_736093</name>
</gene>
<dbReference type="EMBL" id="JAGTJR010000003">
    <property type="protein sequence ID" value="KAH7062565.1"/>
    <property type="molecule type" value="Genomic_DNA"/>
</dbReference>
<dbReference type="Proteomes" id="UP000774617">
    <property type="component" value="Unassembled WGS sequence"/>
</dbReference>
<evidence type="ECO:0000313" key="2">
    <source>
        <dbReference type="EMBL" id="KAH7062565.1"/>
    </source>
</evidence>
<comment type="caution">
    <text evidence="2">The sequence shown here is derived from an EMBL/GenBank/DDBJ whole genome shotgun (WGS) entry which is preliminary data.</text>
</comment>
<sequence>MSATSPEHQTMTDKKNGNKDSSTADRPPTAPPTQSEWRQRHDVLVAQARAARGARARARLDERTAFDFPRACALALANALARDGAAHGNAAQGPTICTPAEAARPPEARVRPSSGLYYAVWLRDRRDCSRAPYPRRAKANCEAIVKLEARFGKCLAVVLDWPGLRPEEAFVFPDGLLPALEALASHHAVREVELFQRLLKEIAAERGLRLPAMLTKEEVVRKDEELGRRWWWSEEMRRRREEK</sequence>
<protein>
    <submittedName>
        <fullName evidence="2">Uncharacterized protein</fullName>
    </submittedName>
</protein>
<keyword evidence="3" id="KW-1185">Reference proteome</keyword>
<evidence type="ECO:0000313" key="3">
    <source>
        <dbReference type="Proteomes" id="UP000774617"/>
    </source>
</evidence>
<evidence type="ECO:0000256" key="1">
    <source>
        <dbReference type="SAM" id="MobiDB-lite"/>
    </source>
</evidence>
<organism evidence="2 3">
    <name type="scientific">Macrophomina phaseolina</name>
    <dbReference type="NCBI Taxonomy" id="35725"/>
    <lineage>
        <taxon>Eukaryota</taxon>
        <taxon>Fungi</taxon>
        <taxon>Dikarya</taxon>
        <taxon>Ascomycota</taxon>
        <taxon>Pezizomycotina</taxon>
        <taxon>Dothideomycetes</taxon>
        <taxon>Dothideomycetes incertae sedis</taxon>
        <taxon>Botryosphaeriales</taxon>
        <taxon>Botryosphaeriaceae</taxon>
        <taxon>Macrophomina</taxon>
    </lineage>
</organism>
<reference evidence="2 3" key="1">
    <citation type="journal article" date="2021" name="Nat. Commun.">
        <title>Genetic determinants of endophytism in the Arabidopsis root mycobiome.</title>
        <authorList>
            <person name="Mesny F."/>
            <person name="Miyauchi S."/>
            <person name="Thiergart T."/>
            <person name="Pickel B."/>
            <person name="Atanasova L."/>
            <person name="Karlsson M."/>
            <person name="Huettel B."/>
            <person name="Barry K.W."/>
            <person name="Haridas S."/>
            <person name="Chen C."/>
            <person name="Bauer D."/>
            <person name="Andreopoulos W."/>
            <person name="Pangilinan J."/>
            <person name="LaButti K."/>
            <person name="Riley R."/>
            <person name="Lipzen A."/>
            <person name="Clum A."/>
            <person name="Drula E."/>
            <person name="Henrissat B."/>
            <person name="Kohler A."/>
            <person name="Grigoriev I.V."/>
            <person name="Martin F.M."/>
            <person name="Hacquard S."/>
        </authorList>
    </citation>
    <scope>NUCLEOTIDE SEQUENCE [LARGE SCALE GENOMIC DNA]</scope>
    <source>
        <strain evidence="2 3">MPI-SDFR-AT-0080</strain>
    </source>
</reference>
<name>A0ABQ8GQU5_9PEZI</name>
<feature type="region of interest" description="Disordered" evidence="1">
    <location>
        <begin position="1"/>
        <end position="40"/>
    </location>
</feature>
<proteinExistence type="predicted"/>